<dbReference type="SUPFAM" id="SSF47413">
    <property type="entry name" value="lambda repressor-like DNA-binding domains"/>
    <property type="match status" value="1"/>
</dbReference>
<dbReference type="Proteomes" id="UP000546806">
    <property type="component" value="Unassembled WGS sequence"/>
</dbReference>
<dbReference type="InterPro" id="IPR001387">
    <property type="entry name" value="Cro/C1-type_HTH"/>
</dbReference>
<dbReference type="EMBL" id="JAARWW010000014">
    <property type="protein sequence ID" value="MBC2005517.1"/>
    <property type="molecule type" value="Genomic_DNA"/>
</dbReference>
<gene>
    <name evidence="1" type="ORF">HCA78_17245</name>
</gene>
<evidence type="ECO:0000313" key="2">
    <source>
        <dbReference type="Proteomes" id="UP000546806"/>
    </source>
</evidence>
<dbReference type="AlphaFoldDB" id="A0A842D6L2"/>
<comment type="caution">
    <text evidence="1">The sequence shown here is derived from an EMBL/GenBank/DDBJ whole genome shotgun (WGS) entry which is preliminary data.</text>
</comment>
<dbReference type="CDD" id="cd00093">
    <property type="entry name" value="HTH_XRE"/>
    <property type="match status" value="1"/>
</dbReference>
<dbReference type="RefSeq" id="WP_185534116.1">
    <property type="nucleotide sequence ID" value="NZ_JAARWW010000014.1"/>
</dbReference>
<sequence length="271" mass="32262">MDELISQWIKDTRKSSYYSQEDFAKKVLGKSKRHMIRLENMEAKLSLVEFLQIIIYFDLDAHPTLSNLLEKEDSMSQIKTLFSLAKDPTYDSELLLSKIELLENATISSYNQSRLELMRSFINFKDTQDEKFLKYFIDHIENDSIDGIRLLNCSLYLLSNAQIVKCIESLRRNDFQKKAEILNKLLINALGVLIDRKYKDYEYIDQLFLKTKEFTLQNREYIYLPILFFHMAVFNKNIANKKDYKYYKEKAILLAEVYENKEMLNNINKEI</sequence>
<protein>
    <submittedName>
        <fullName evidence="1">Helix-turn-helix transcriptional regulator</fullName>
    </submittedName>
</protein>
<reference evidence="1 2" key="1">
    <citation type="submission" date="2020-03" db="EMBL/GenBank/DDBJ databases">
        <title>Soil Listeria distribution.</title>
        <authorList>
            <person name="Liao J."/>
            <person name="Wiedmann M."/>
        </authorList>
    </citation>
    <scope>NUCLEOTIDE SEQUENCE [LARGE SCALE GENOMIC DNA]</scope>
    <source>
        <strain evidence="1 2">FSL L7-0435</strain>
    </source>
</reference>
<accession>A0A842D6L2</accession>
<dbReference type="InterPro" id="IPR010982">
    <property type="entry name" value="Lambda_DNA-bd_dom_sf"/>
</dbReference>
<dbReference type="Gene3D" id="1.10.260.40">
    <property type="entry name" value="lambda repressor-like DNA-binding domains"/>
    <property type="match status" value="1"/>
</dbReference>
<organism evidence="1 2">
    <name type="scientific">Listeria booriae</name>
    <dbReference type="NCBI Taxonomy" id="1552123"/>
    <lineage>
        <taxon>Bacteria</taxon>
        <taxon>Bacillati</taxon>
        <taxon>Bacillota</taxon>
        <taxon>Bacilli</taxon>
        <taxon>Bacillales</taxon>
        <taxon>Listeriaceae</taxon>
        <taxon>Listeria</taxon>
    </lineage>
</organism>
<proteinExistence type="predicted"/>
<name>A0A842D6L2_9LIST</name>
<dbReference type="GO" id="GO:0003677">
    <property type="term" value="F:DNA binding"/>
    <property type="evidence" value="ECO:0007669"/>
    <property type="project" value="InterPro"/>
</dbReference>
<evidence type="ECO:0000313" key="1">
    <source>
        <dbReference type="EMBL" id="MBC2005517.1"/>
    </source>
</evidence>